<sequence>MDEDNTNWFQKLYRYLAEFGYPAVENMTIEELGNVFSPKNRCDFVCWLLRFLDYDVSEERKTPECLQKIVCNLGFCSCKDALPFLNGTLDLSQQMIIFQRIFEFLQPIVNSDINMQEESSVSLEDVENLIAGSYLPKFVKDAGTKKVPVTNSTTEKTRKDERNIENSSDTITSDYVFDAARIPEDIESDLRQFEEISSRLEKLDPVDRISISTQIFEDLQNCKENIKKINQYNNDLKTINEFNTKANNILSRLPQCSSASTDLLRGLCSTVELIDDMNKDINSVRKI</sequence>
<evidence type="ECO:0000313" key="2">
    <source>
        <dbReference type="Proteomes" id="UP001153712"/>
    </source>
</evidence>
<dbReference type="Proteomes" id="UP001153712">
    <property type="component" value="Chromosome 6"/>
</dbReference>
<reference evidence="1" key="1">
    <citation type="submission" date="2022-01" db="EMBL/GenBank/DDBJ databases">
        <authorList>
            <person name="King R."/>
        </authorList>
    </citation>
    <scope>NUCLEOTIDE SEQUENCE</scope>
</reference>
<organism evidence="1 2">
    <name type="scientific">Phyllotreta striolata</name>
    <name type="common">Striped flea beetle</name>
    <name type="synonym">Crioceris striolata</name>
    <dbReference type="NCBI Taxonomy" id="444603"/>
    <lineage>
        <taxon>Eukaryota</taxon>
        <taxon>Metazoa</taxon>
        <taxon>Ecdysozoa</taxon>
        <taxon>Arthropoda</taxon>
        <taxon>Hexapoda</taxon>
        <taxon>Insecta</taxon>
        <taxon>Pterygota</taxon>
        <taxon>Neoptera</taxon>
        <taxon>Endopterygota</taxon>
        <taxon>Coleoptera</taxon>
        <taxon>Polyphaga</taxon>
        <taxon>Cucujiformia</taxon>
        <taxon>Chrysomeloidea</taxon>
        <taxon>Chrysomelidae</taxon>
        <taxon>Galerucinae</taxon>
        <taxon>Alticini</taxon>
        <taxon>Phyllotreta</taxon>
    </lineage>
</organism>
<proteinExistence type="predicted"/>
<protein>
    <submittedName>
        <fullName evidence="1">Uncharacterized protein</fullName>
    </submittedName>
</protein>
<name>A0A9N9XUQ7_PHYSR</name>
<keyword evidence="2" id="KW-1185">Reference proteome</keyword>
<dbReference type="OrthoDB" id="6755943at2759"/>
<dbReference type="EMBL" id="OU900099">
    <property type="protein sequence ID" value="CAG9862727.1"/>
    <property type="molecule type" value="Genomic_DNA"/>
</dbReference>
<dbReference type="AlphaFoldDB" id="A0A9N9XUQ7"/>
<accession>A0A9N9XUQ7</accession>
<evidence type="ECO:0000313" key="1">
    <source>
        <dbReference type="EMBL" id="CAG9862727.1"/>
    </source>
</evidence>
<gene>
    <name evidence="1" type="ORF">PHYEVI_LOCUS9033</name>
</gene>